<comment type="caution">
    <text evidence="2">The sequence shown here is derived from an EMBL/GenBank/DDBJ whole genome shotgun (WGS) entry which is preliminary data.</text>
</comment>
<dbReference type="AlphaFoldDB" id="A0AAV5QZA3"/>
<feature type="compositionally biased region" description="Polar residues" evidence="1">
    <location>
        <begin position="106"/>
        <end position="125"/>
    </location>
</feature>
<reference evidence="2 3" key="1">
    <citation type="journal article" date="2023" name="Elife">
        <title>Identification of key yeast species and microbe-microbe interactions impacting larval growth of Drosophila in the wild.</title>
        <authorList>
            <person name="Mure A."/>
            <person name="Sugiura Y."/>
            <person name="Maeda R."/>
            <person name="Honda K."/>
            <person name="Sakurai N."/>
            <person name="Takahashi Y."/>
            <person name="Watada M."/>
            <person name="Katoh T."/>
            <person name="Gotoh A."/>
            <person name="Gotoh Y."/>
            <person name="Taniguchi I."/>
            <person name="Nakamura K."/>
            <person name="Hayashi T."/>
            <person name="Katayama T."/>
            <person name="Uemura T."/>
            <person name="Hattori Y."/>
        </authorList>
    </citation>
    <scope>NUCLEOTIDE SEQUENCE [LARGE SCALE GENOMIC DNA]</scope>
    <source>
        <strain evidence="2 3">PK-24</strain>
    </source>
</reference>
<name>A0AAV5QZA3_PICKL</name>
<evidence type="ECO:0000313" key="2">
    <source>
        <dbReference type="EMBL" id="GMM44083.1"/>
    </source>
</evidence>
<organism evidence="2 3">
    <name type="scientific">Pichia kluyveri</name>
    <name type="common">Yeast</name>
    <dbReference type="NCBI Taxonomy" id="36015"/>
    <lineage>
        <taxon>Eukaryota</taxon>
        <taxon>Fungi</taxon>
        <taxon>Dikarya</taxon>
        <taxon>Ascomycota</taxon>
        <taxon>Saccharomycotina</taxon>
        <taxon>Pichiomycetes</taxon>
        <taxon>Pichiales</taxon>
        <taxon>Pichiaceae</taxon>
        <taxon>Pichia</taxon>
    </lineage>
</organism>
<protein>
    <submittedName>
        <fullName evidence="2">Uncharacterized protein</fullName>
    </submittedName>
</protein>
<feature type="region of interest" description="Disordered" evidence="1">
    <location>
        <begin position="106"/>
        <end position="160"/>
    </location>
</feature>
<dbReference type="Proteomes" id="UP001378960">
    <property type="component" value="Unassembled WGS sequence"/>
</dbReference>
<dbReference type="EMBL" id="BTGB01000001">
    <property type="protein sequence ID" value="GMM44083.1"/>
    <property type="molecule type" value="Genomic_DNA"/>
</dbReference>
<accession>A0AAV5QZA3</accession>
<evidence type="ECO:0000313" key="3">
    <source>
        <dbReference type="Proteomes" id="UP001378960"/>
    </source>
</evidence>
<keyword evidence="3" id="KW-1185">Reference proteome</keyword>
<gene>
    <name evidence="2" type="ORF">DAPK24_006580</name>
</gene>
<evidence type="ECO:0000256" key="1">
    <source>
        <dbReference type="SAM" id="MobiDB-lite"/>
    </source>
</evidence>
<proteinExistence type="predicted"/>
<sequence>MDLRSIIYLKNIYAAEKTEETFKMSGRLLKRPQSSVEKCTKEADEIDLLIEQFDNSITSKEHKLYSSQRSMIQYQTSSMTPEAIDDALRRFADQVNFKSDVIIDHYSNNDNDTGHESTGTALENSIDNDDADHDLTETVFKNSTDNDDDNDDDNNKININKNNDDVSIVYDFDIKGKNVLKVFSLIKQRHVYFNTDIDYIRNKLNSKSKKTNRINDFRNFTKEENVFFTNDDDYEIETSNEILGNKSRNNMMGLFNQSSNKLEGNLNEISNDFALNENVNDAVKNGLDTALKLLEEFVEKLEYNNKLNSIEPIRNSNNMNINNNKDNKMNNLNNNKNNIKNNSNPVFNCNINDAVSVATLSTLNISEEENEIDNNVGEIRFNLNNSIDDNSNDENNRCTVSPIDYTNSIEDFNTNTYSNSNDESLLDTIKNYLQKKSNMNFKLIIL</sequence>